<protein>
    <submittedName>
        <fullName evidence="4">Metal binding protein</fullName>
    </submittedName>
</protein>
<keyword evidence="1" id="KW-0479">Metal-binding</keyword>
<organism evidence="4 5">
    <name type="scientific">Streptomyces sparsogenes DSM 40356</name>
    <dbReference type="NCBI Taxonomy" id="1331668"/>
    <lineage>
        <taxon>Bacteria</taxon>
        <taxon>Bacillati</taxon>
        <taxon>Actinomycetota</taxon>
        <taxon>Actinomycetes</taxon>
        <taxon>Kitasatosporales</taxon>
        <taxon>Streptomycetaceae</taxon>
        <taxon>Streptomyces</taxon>
    </lineage>
</organism>
<dbReference type="PANTHER" id="PTHR33542">
    <property type="entry name" value="SIROHYDROCHLORIN FERROCHELATASE, CHLOROPLASTIC"/>
    <property type="match status" value="1"/>
</dbReference>
<dbReference type="Proteomes" id="UP000186168">
    <property type="component" value="Unassembled WGS sequence"/>
</dbReference>
<dbReference type="CDD" id="cd03416">
    <property type="entry name" value="CbiX_SirB_N"/>
    <property type="match status" value="1"/>
</dbReference>
<dbReference type="STRING" id="67365.GCA_001704635_01291"/>
<dbReference type="SUPFAM" id="SSF53800">
    <property type="entry name" value="Chelatase"/>
    <property type="match status" value="1"/>
</dbReference>
<feature type="region of interest" description="Disordered" evidence="3">
    <location>
        <begin position="254"/>
        <end position="307"/>
    </location>
</feature>
<dbReference type="GO" id="GO:0046872">
    <property type="term" value="F:metal ion binding"/>
    <property type="evidence" value="ECO:0007669"/>
    <property type="project" value="UniProtKB-KW"/>
</dbReference>
<dbReference type="InterPro" id="IPR050963">
    <property type="entry name" value="Sirohydro_Cobaltochel/CbiX"/>
</dbReference>
<comment type="caution">
    <text evidence="4">The sequence shown here is derived from an EMBL/GenBank/DDBJ whole genome shotgun (WGS) entry which is preliminary data.</text>
</comment>
<evidence type="ECO:0000313" key="4">
    <source>
        <dbReference type="EMBL" id="OMI37468.1"/>
    </source>
</evidence>
<dbReference type="InterPro" id="IPR002762">
    <property type="entry name" value="CbiX-like"/>
</dbReference>
<evidence type="ECO:0000256" key="1">
    <source>
        <dbReference type="ARBA" id="ARBA00022723"/>
    </source>
</evidence>
<evidence type="ECO:0000256" key="3">
    <source>
        <dbReference type="SAM" id="MobiDB-lite"/>
    </source>
</evidence>
<keyword evidence="5" id="KW-1185">Reference proteome</keyword>
<dbReference type="Gene3D" id="3.40.50.1400">
    <property type="match status" value="2"/>
</dbReference>
<dbReference type="AlphaFoldDB" id="A0A1R1SGV7"/>
<name>A0A1R1SGV7_9ACTN</name>
<gene>
    <name evidence="4" type="ORF">SPAR_20930</name>
</gene>
<sequence>MTTPPALLIAGIGTRDEKRADAFRDFVRELGARNPGLPVAGGFTDESPLPLADAVARLADEGVTRFAVVPLTLIPSERAERDLTAALDRELELRPGASFLRARPLGPHPRLLTVLERRLDEALGGRPRSPYDRAETTVLLVGPGSTGPDANAEVHRAARLLWEGRGFAGVETAFVSLAAPDVASGLDRCALLGARRIVVLPYFLFAGAALDRALQQAEGWALARPEVEVLTAEVPGPAEELLELVLERYREAAGGGADNGKADTGEADNGKADTGKTGSGEAGSGAGDPVAVSPVVSGHPGSPAHVG</sequence>
<evidence type="ECO:0000256" key="2">
    <source>
        <dbReference type="ARBA" id="ARBA00023239"/>
    </source>
</evidence>
<dbReference type="RefSeq" id="WP_079150730.1">
    <property type="nucleotide sequence ID" value="NZ_ASQP01000289.1"/>
</dbReference>
<dbReference type="GeneID" id="96741427"/>
<feature type="compositionally biased region" description="Basic and acidic residues" evidence="3">
    <location>
        <begin position="260"/>
        <end position="274"/>
    </location>
</feature>
<evidence type="ECO:0000313" key="5">
    <source>
        <dbReference type="Proteomes" id="UP000186168"/>
    </source>
</evidence>
<feature type="compositionally biased region" description="Gly residues" evidence="3">
    <location>
        <begin position="277"/>
        <end position="286"/>
    </location>
</feature>
<keyword evidence="2" id="KW-0456">Lyase</keyword>
<accession>A0A1R1SGV7</accession>
<proteinExistence type="predicted"/>
<reference evidence="4 5" key="1">
    <citation type="submission" date="2013-05" db="EMBL/GenBank/DDBJ databases">
        <title>Genome sequence of Streptomyces sparsogenes DSM 40356.</title>
        <authorList>
            <person name="Coyne S."/>
            <person name="Seebeck F.P."/>
        </authorList>
    </citation>
    <scope>NUCLEOTIDE SEQUENCE [LARGE SCALE GENOMIC DNA]</scope>
    <source>
        <strain evidence="4 5">DSM 40356</strain>
    </source>
</reference>
<dbReference type="CDD" id="cd03414">
    <property type="entry name" value="CbiX_SirB_C"/>
    <property type="match status" value="1"/>
</dbReference>
<dbReference type="GO" id="GO:0016829">
    <property type="term" value="F:lyase activity"/>
    <property type="evidence" value="ECO:0007669"/>
    <property type="project" value="UniProtKB-KW"/>
</dbReference>
<dbReference type="Pfam" id="PF01903">
    <property type="entry name" value="CbiX"/>
    <property type="match status" value="2"/>
</dbReference>
<dbReference type="EMBL" id="ASQP01000289">
    <property type="protein sequence ID" value="OMI37468.1"/>
    <property type="molecule type" value="Genomic_DNA"/>
</dbReference>
<dbReference type="PANTHER" id="PTHR33542:SF3">
    <property type="entry name" value="SIROHYDROCHLORIN FERROCHELATASE, CHLOROPLASTIC"/>
    <property type="match status" value="1"/>
</dbReference>